<keyword evidence="1" id="KW-0815">Transposition</keyword>
<dbReference type="InterPro" id="IPR039537">
    <property type="entry name" value="Retrotran_Ty1/copia-like"/>
</dbReference>
<dbReference type="GO" id="GO:0003964">
    <property type="term" value="F:RNA-directed DNA polymerase activity"/>
    <property type="evidence" value="ECO:0007669"/>
    <property type="project" value="UniProtKB-EC"/>
</dbReference>
<dbReference type="GO" id="GO:0032196">
    <property type="term" value="P:transposition"/>
    <property type="evidence" value="ECO:0007669"/>
    <property type="project" value="UniProtKB-KW"/>
</dbReference>
<name>A0A0L6VQJ9_9BASI</name>
<reference evidence="7 8" key="1">
    <citation type="submission" date="2015-08" db="EMBL/GenBank/DDBJ databases">
        <title>Next Generation Sequencing and Analysis of the Genome of Puccinia sorghi L Schw, the Causal Agent of Maize Common Rust.</title>
        <authorList>
            <person name="Rochi L."/>
            <person name="Burguener G."/>
            <person name="Darino M."/>
            <person name="Turjanski A."/>
            <person name="Kreff E."/>
            <person name="Dieguez M.J."/>
            <person name="Sacco F."/>
        </authorList>
    </citation>
    <scope>NUCLEOTIDE SEQUENCE [LARGE SCALE GENOMIC DNA]</scope>
    <source>
        <strain evidence="7 8">RO10H11247</strain>
    </source>
</reference>
<dbReference type="GO" id="GO:0003723">
    <property type="term" value="F:RNA binding"/>
    <property type="evidence" value="ECO:0007669"/>
    <property type="project" value="UniProtKB-KW"/>
</dbReference>
<feature type="domain" description="Integrase catalytic" evidence="6">
    <location>
        <begin position="1"/>
        <end position="151"/>
    </location>
</feature>
<dbReference type="PROSITE" id="PS50994">
    <property type="entry name" value="INTEGRASE"/>
    <property type="match status" value="1"/>
</dbReference>
<proteinExistence type="predicted"/>
<feature type="region of interest" description="Disordered" evidence="5">
    <location>
        <begin position="158"/>
        <end position="205"/>
    </location>
</feature>
<dbReference type="InterPro" id="IPR001584">
    <property type="entry name" value="Integrase_cat-core"/>
</dbReference>
<evidence type="ECO:0000256" key="2">
    <source>
        <dbReference type="ARBA" id="ARBA00022884"/>
    </source>
</evidence>
<comment type="catalytic activity">
    <reaction evidence="4">
        <text>DNA(n) + a 2'-deoxyribonucleoside 5'-triphosphate = DNA(n+1) + diphosphate</text>
        <dbReference type="Rhea" id="RHEA:22508"/>
        <dbReference type="Rhea" id="RHEA-COMP:17339"/>
        <dbReference type="Rhea" id="RHEA-COMP:17340"/>
        <dbReference type="ChEBI" id="CHEBI:33019"/>
        <dbReference type="ChEBI" id="CHEBI:61560"/>
        <dbReference type="ChEBI" id="CHEBI:173112"/>
        <dbReference type="EC" id="2.7.7.7"/>
    </reaction>
</comment>
<dbReference type="PANTHER" id="PTHR42648">
    <property type="entry name" value="TRANSPOSASE, PUTATIVE-RELATED"/>
    <property type="match status" value="1"/>
</dbReference>
<sequence>PYQTRVQPKDQFILTVVDNHSGYLAGFPLVHKDDTTHVLIQLLEMEKKRLGYFPATICSNGAGKFFGNRLVKFLNDNHIKRLILEPYHREHNGRAERANGTVVRSIRTTFNSSKIPKQFWHEILKSSCLALNQIPRKNNPKSPSYRILTNTRKVRLDQDEELTFKSTEEMTESQNKESPGDTREEKTSPTQKRTHEKRTPLMLNNNSNQLMLSHRFLLWSLYRQGGACGSQQLLPLRTLSRGKLRRAKANKGKYLQSFRLG</sequence>
<keyword evidence="8" id="KW-1185">Reference proteome</keyword>
<dbReference type="PANTHER" id="PTHR42648:SF18">
    <property type="entry name" value="RETROTRANSPOSON, UNCLASSIFIED-LIKE PROTEIN"/>
    <property type="match status" value="1"/>
</dbReference>
<accession>A0A0L6VQJ9</accession>
<feature type="non-terminal residue" evidence="7">
    <location>
        <position position="1"/>
    </location>
</feature>
<feature type="compositionally biased region" description="Basic and acidic residues" evidence="5">
    <location>
        <begin position="158"/>
        <end position="187"/>
    </location>
</feature>
<dbReference type="GO" id="GO:0003887">
    <property type="term" value="F:DNA-directed DNA polymerase activity"/>
    <property type="evidence" value="ECO:0007669"/>
    <property type="project" value="UniProtKB-EC"/>
</dbReference>
<organism evidence="7 8">
    <name type="scientific">Puccinia sorghi</name>
    <dbReference type="NCBI Taxonomy" id="27349"/>
    <lineage>
        <taxon>Eukaryota</taxon>
        <taxon>Fungi</taxon>
        <taxon>Dikarya</taxon>
        <taxon>Basidiomycota</taxon>
        <taxon>Pucciniomycotina</taxon>
        <taxon>Pucciniomycetes</taxon>
        <taxon>Pucciniales</taxon>
        <taxon>Pucciniaceae</taxon>
        <taxon>Puccinia</taxon>
    </lineage>
</organism>
<dbReference type="GO" id="GO:0005634">
    <property type="term" value="C:nucleus"/>
    <property type="evidence" value="ECO:0007669"/>
    <property type="project" value="UniProtKB-ARBA"/>
</dbReference>
<dbReference type="EMBL" id="LAVV01002976">
    <property type="protein sequence ID" value="KNZ62465.1"/>
    <property type="molecule type" value="Genomic_DNA"/>
</dbReference>
<protein>
    <recommendedName>
        <fullName evidence="6">Integrase catalytic domain-containing protein</fullName>
    </recommendedName>
</protein>
<dbReference type="AlphaFoldDB" id="A0A0L6VQJ9"/>
<keyword evidence="2" id="KW-0694">RNA-binding</keyword>
<dbReference type="Gene3D" id="3.30.420.10">
    <property type="entry name" value="Ribonuclease H-like superfamily/Ribonuclease H"/>
    <property type="match status" value="1"/>
</dbReference>
<gene>
    <name evidence="7" type="ORF">VP01_1267g6</name>
</gene>
<evidence type="ECO:0000313" key="8">
    <source>
        <dbReference type="Proteomes" id="UP000037035"/>
    </source>
</evidence>
<dbReference type="OrthoDB" id="7691805at2759"/>
<comment type="caution">
    <text evidence="7">The sequence shown here is derived from an EMBL/GenBank/DDBJ whole genome shotgun (WGS) entry which is preliminary data.</text>
</comment>
<dbReference type="GO" id="GO:0015074">
    <property type="term" value="P:DNA integration"/>
    <property type="evidence" value="ECO:0007669"/>
    <property type="project" value="InterPro"/>
</dbReference>
<dbReference type="SUPFAM" id="SSF53098">
    <property type="entry name" value="Ribonuclease H-like"/>
    <property type="match status" value="1"/>
</dbReference>
<evidence type="ECO:0000256" key="5">
    <source>
        <dbReference type="SAM" id="MobiDB-lite"/>
    </source>
</evidence>
<evidence type="ECO:0000256" key="3">
    <source>
        <dbReference type="ARBA" id="ARBA00048173"/>
    </source>
</evidence>
<evidence type="ECO:0000313" key="7">
    <source>
        <dbReference type="EMBL" id="KNZ62465.1"/>
    </source>
</evidence>
<dbReference type="Proteomes" id="UP000037035">
    <property type="component" value="Unassembled WGS sequence"/>
</dbReference>
<evidence type="ECO:0000256" key="4">
    <source>
        <dbReference type="ARBA" id="ARBA00049244"/>
    </source>
</evidence>
<evidence type="ECO:0000259" key="6">
    <source>
        <dbReference type="PROSITE" id="PS50994"/>
    </source>
</evidence>
<dbReference type="InterPro" id="IPR036397">
    <property type="entry name" value="RNaseH_sf"/>
</dbReference>
<dbReference type="VEuPathDB" id="FungiDB:VP01_1267g6"/>
<comment type="catalytic activity">
    <reaction evidence="3">
        <text>DNA(n) + a 2'-deoxyribonucleoside 5'-triphosphate = DNA(n+1) + diphosphate</text>
        <dbReference type="Rhea" id="RHEA:22508"/>
        <dbReference type="Rhea" id="RHEA-COMP:17339"/>
        <dbReference type="Rhea" id="RHEA-COMP:17340"/>
        <dbReference type="ChEBI" id="CHEBI:33019"/>
        <dbReference type="ChEBI" id="CHEBI:61560"/>
        <dbReference type="ChEBI" id="CHEBI:173112"/>
        <dbReference type="EC" id="2.7.7.49"/>
    </reaction>
</comment>
<evidence type="ECO:0000256" key="1">
    <source>
        <dbReference type="ARBA" id="ARBA00022578"/>
    </source>
</evidence>
<dbReference type="InterPro" id="IPR012337">
    <property type="entry name" value="RNaseH-like_sf"/>
</dbReference>